<feature type="transmembrane region" description="Helical" evidence="2">
    <location>
        <begin position="376"/>
        <end position="394"/>
    </location>
</feature>
<keyword evidence="4" id="KW-1185">Reference proteome</keyword>
<keyword evidence="2" id="KW-1133">Transmembrane helix</keyword>
<dbReference type="RefSeq" id="XP_014253077.1">
    <property type="nucleotide sequence ID" value="XM_014397591.2"/>
</dbReference>
<dbReference type="EnsemblMetazoa" id="XM_014397591.2">
    <property type="protein sequence ID" value="XP_014253077.1"/>
    <property type="gene ID" value="LOC106668649"/>
</dbReference>
<sequence length="449" mass="50230">MMMKSIFIEVLGICFFIVYFSNAAPVLESMSSLVLKERPGCDLSKKTDFVELTNKYQDCNNTFSVFSTDYFSIRHEALCFGMYDAIYRLCEVNDKLEGDVEKLNKTDDLCSTDWSALQHVEIKYKDTRLAKLSEAFHSIMSDKNQCEALCFVNSVVNPRCEIAINCRRLLNRTLSTETPIKLTSEVKEAASQTRVESTHKTTSKPALTESGRVPPEEGLSNNIQFPSVVDASKGKVESLVKEVQPKQEMNSNQNVPKSSTTVSLSNLPSNQVDTQPKNSDNISPLQDEKDPTFFVEPEEKKPPINGEMEGNEEMEEHVKNADGVDDLNMQPIDTPEENEANFIKGDSRASIQTKNSDIDLPTGINGHFAETEDSNFFTYFIVMTSACIIAYVFFHNKNKLLALALEGRKVRSTRGKGRHSSTSYSKLHSNLEEAIASNTTAPSSTHVLY</sequence>
<feature type="region of interest" description="Disordered" evidence="1">
    <location>
        <begin position="242"/>
        <end position="306"/>
    </location>
</feature>
<dbReference type="PANTHER" id="PTHR16502:SF0">
    <property type="entry name" value="KERATINOCYTE-ASSOCIATED TRANSMEMBRANE PROTEIN 2"/>
    <property type="match status" value="1"/>
</dbReference>
<proteinExistence type="predicted"/>
<feature type="region of interest" description="Disordered" evidence="1">
    <location>
        <begin position="185"/>
        <end position="226"/>
    </location>
</feature>
<dbReference type="InterPro" id="IPR037645">
    <property type="entry name" value="KCT2"/>
</dbReference>
<evidence type="ECO:0000313" key="3">
    <source>
        <dbReference type="EnsemblMetazoa" id="XP_014253077.1"/>
    </source>
</evidence>
<accession>A0A8I6S464</accession>
<dbReference type="KEGG" id="clec:106668649"/>
<keyword evidence="2" id="KW-0812">Transmembrane</keyword>
<reference evidence="3" key="1">
    <citation type="submission" date="2022-01" db="UniProtKB">
        <authorList>
            <consortium name="EnsemblMetazoa"/>
        </authorList>
    </citation>
    <scope>IDENTIFICATION</scope>
</reference>
<dbReference type="AlphaFoldDB" id="A0A8I6S464"/>
<protein>
    <submittedName>
        <fullName evidence="3">Uncharacterized protein</fullName>
    </submittedName>
</protein>
<dbReference type="PANTHER" id="PTHR16502">
    <property type="entry name" value="KERATINOCYTE-ASSOCIATED TRANSMEMBRANE PROTEIN 2"/>
    <property type="match status" value="1"/>
</dbReference>
<name>A0A8I6S464_CIMLE</name>
<evidence type="ECO:0000313" key="4">
    <source>
        <dbReference type="Proteomes" id="UP000494040"/>
    </source>
</evidence>
<organism evidence="3 4">
    <name type="scientific">Cimex lectularius</name>
    <name type="common">Bed bug</name>
    <name type="synonym">Acanthia lectularia</name>
    <dbReference type="NCBI Taxonomy" id="79782"/>
    <lineage>
        <taxon>Eukaryota</taxon>
        <taxon>Metazoa</taxon>
        <taxon>Ecdysozoa</taxon>
        <taxon>Arthropoda</taxon>
        <taxon>Hexapoda</taxon>
        <taxon>Insecta</taxon>
        <taxon>Pterygota</taxon>
        <taxon>Neoptera</taxon>
        <taxon>Paraneoptera</taxon>
        <taxon>Hemiptera</taxon>
        <taxon>Heteroptera</taxon>
        <taxon>Panheteroptera</taxon>
        <taxon>Cimicomorpha</taxon>
        <taxon>Cimicidae</taxon>
        <taxon>Cimex</taxon>
    </lineage>
</organism>
<dbReference type="Pfam" id="PF17818">
    <property type="entry name" value="KCT2"/>
    <property type="match status" value="1"/>
</dbReference>
<keyword evidence="2" id="KW-0472">Membrane</keyword>
<dbReference type="OrthoDB" id="5846619at2759"/>
<evidence type="ECO:0000256" key="2">
    <source>
        <dbReference type="SAM" id="Phobius"/>
    </source>
</evidence>
<dbReference type="GeneID" id="106668649"/>
<feature type="compositionally biased region" description="Basic and acidic residues" evidence="1">
    <location>
        <begin position="286"/>
        <end position="302"/>
    </location>
</feature>
<dbReference type="Proteomes" id="UP000494040">
    <property type="component" value="Unassembled WGS sequence"/>
</dbReference>
<evidence type="ECO:0000256" key="1">
    <source>
        <dbReference type="SAM" id="MobiDB-lite"/>
    </source>
</evidence>
<feature type="compositionally biased region" description="Polar residues" evidence="1">
    <location>
        <begin position="247"/>
        <end position="284"/>
    </location>
</feature>